<evidence type="ECO:0000313" key="1">
    <source>
        <dbReference type="EMBL" id="MCP2365811.1"/>
    </source>
</evidence>
<comment type="caution">
    <text evidence="1">The sequence shown here is derived from an EMBL/GenBank/DDBJ whole genome shotgun (WGS) entry which is preliminary data.</text>
</comment>
<reference evidence="1" key="1">
    <citation type="submission" date="2022-06" db="EMBL/GenBank/DDBJ databases">
        <title>Sequencing the genomes of 1000 actinobacteria strains.</title>
        <authorList>
            <person name="Klenk H.-P."/>
        </authorList>
    </citation>
    <scope>NUCLEOTIDE SEQUENCE</scope>
    <source>
        <strain evidence="1">DSM 46694</strain>
    </source>
</reference>
<keyword evidence="2" id="KW-1185">Reference proteome</keyword>
<dbReference type="EMBL" id="JAMZEB010000004">
    <property type="protein sequence ID" value="MCP2365811.1"/>
    <property type="molecule type" value="Genomic_DNA"/>
</dbReference>
<protein>
    <submittedName>
        <fullName evidence="1">Uncharacterized protein</fullName>
    </submittedName>
</protein>
<gene>
    <name evidence="1" type="ORF">HD597_012915</name>
</gene>
<proteinExistence type="predicted"/>
<organism evidence="1 2">
    <name type="scientific">Nonomuraea thailandensis</name>
    <dbReference type="NCBI Taxonomy" id="1188745"/>
    <lineage>
        <taxon>Bacteria</taxon>
        <taxon>Bacillati</taxon>
        <taxon>Actinomycetota</taxon>
        <taxon>Actinomycetes</taxon>
        <taxon>Streptosporangiales</taxon>
        <taxon>Streptosporangiaceae</taxon>
        <taxon>Nonomuraea</taxon>
    </lineage>
</organism>
<evidence type="ECO:0000313" key="2">
    <source>
        <dbReference type="Proteomes" id="UP001139648"/>
    </source>
</evidence>
<dbReference type="Proteomes" id="UP001139648">
    <property type="component" value="Unassembled WGS sequence"/>
</dbReference>
<sequence length="61" mass="6591">MPGPIPVHRPAPAPTLAAALRLWDVLTFAERLQVAVRIESVQPGIHALFRSLPTRTPGGRS</sequence>
<accession>A0A9X2GVD8</accession>
<dbReference type="RefSeq" id="WP_253760361.1">
    <property type="nucleotide sequence ID" value="NZ_BAABKA010000019.1"/>
</dbReference>
<dbReference type="AlphaFoldDB" id="A0A9X2GVD8"/>
<name>A0A9X2GVD8_9ACTN</name>